<evidence type="ECO:0000256" key="1">
    <source>
        <dbReference type="SAM" id="MobiDB-lite"/>
    </source>
</evidence>
<feature type="region of interest" description="Disordered" evidence="1">
    <location>
        <begin position="171"/>
        <end position="191"/>
    </location>
</feature>
<keyword evidence="3" id="KW-1185">Reference proteome</keyword>
<protein>
    <submittedName>
        <fullName evidence="2">Uncharacterized protein</fullName>
    </submittedName>
</protein>
<comment type="caution">
    <text evidence="2">The sequence shown here is derived from an EMBL/GenBank/DDBJ whole genome shotgun (WGS) entry which is preliminary data.</text>
</comment>
<feature type="region of interest" description="Disordered" evidence="1">
    <location>
        <begin position="1"/>
        <end position="67"/>
    </location>
</feature>
<name>A0A8J4Q6Q4_9ROSI</name>
<gene>
    <name evidence="2" type="ORF">CMV_030183</name>
</gene>
<proteinExistence type="predicted"/>
<dbReference type="PANTHER" id="PTHR36749:SF1">
    <property type="entry name" value="F7O18.3 PROTEIN"/>
    <property type="match status" value="1"/>
</dbReference>
<evidence type="ECO:0000313" key="3">
    <source>
        <dbReference type="Proteomes" id="UP000737018"/>
    </source>
</evidence>
<accession>A0A8J4Q6Q4</accession>
<dbReference type="EMBL" id="JRKL02013024">
    <property type="protein sequence ID" value="KAF3943236.1"/>
    <property type="molecule type" value="Genomic_DNA"/>
</dbReference>
<evidence type="ECO:0000313" key="2">
    <source>
        <dbReference type="EMBL" id="KAF3943236.1"/>
    </source>
</evidence>
<reference evidence="2" key="1">
    <citation type="submission" date="2020-03" db="EMBL/GenBank/DDBJ databases">
        <title>Castanea mollissima Vanexum genome sequencing.</title>
        <authorList>
            <person name="Staton M."/>
        </authorList>
    </citation>
    <scope>NUCLEOTIDE SEQUENCE</scope>
    <source>
        <tissue evidence="2">Leaf</tissue>
    </source>
</reference>
<organism evidence="2 3">
    <name type="scientific">Castanea mollissima</name>
    <name type="common">Chinese chestnut</name>
    <dbReference type="NCBI Taxonomy" id="60419"/>
    <lineage>
        <taxon>Eukaryota</taxon>
        <taxon>Viridiplantae</taxon>
        <taxon>Streptophyta</taxon>
        <taxon>Embryophyta</taxon>
        <taxon>Tracheophyta</taxon>
        <taxon>Spermatophyta</taxon>
        <taxon>Magnoliopsida</taxon>
        <taxon>eudicotyledons</taxon>
        <taxon>Gunneridae</taxon>
        <taxon>Pentapetalae</taxon>
        <taxon>rosids</taxon>
        <taxon>fabids</taxon>
        <taxon>Fagales</taxon>
        <taxon>Fagaceae</taxon>
        <taxon>Castanea</taxon>
    </lineage>
</organism>
<dbReference type="OrthoDB" id="64928at2759"/>
<sequence length="359" mass="40586">MGDNLFEGLPPPSQQKPQEEEEEKKEQRRHNTTTPSSFSSIPVLKSALKRPKPKPTEPFPEPEAAAPEKRLRFKTTTDASEKQIIDAMQKIALHIKNPTKFDPSVRADYHALFSAAQDVTECLSKKQKNQLTTWMIMVVDANDLYTDDSFVFSKTAGRIKEAIANLPVATEDDDRDEAAALQDETESTDEDGAMKQDVLVGLPAEEHLEESDPFGLDAMLSTVVKKGFIKGKKDATAKINVEVEENKRFIKSQREALITCLEIAARRYKTPWCQTVIDILVKHAFDNVARFTTRQRDAIEKLWASIREQQTRRKQGKSVNGKLDVNGFEWLQQKYSTEKISIRHSVGGSGDRRAQQWLG</sequence>
<dbReference type="Proteomes" id="UP000737018">
    <property type="component" value="Unassembled WGS sequence"/>
</dbReference>
<dbReference type="PANTHER" id="PTHR36749">
    <property type="entry name" value="F7O18.3 PROTEIN"/>
    <property type="match status" value="1"/>
</dbReference>
<dbReference type="AlphaFoldDB" id="A0A8J4Q6Q4"/>